<feature type="compositionally biased region" description="Basic residues" evidence="1">
    <location>
        <begin position="222"/>
        <end position="235"/>
    </location>
</feature>
<dbReference type="KEGG" id="scac:106091577"/>
<dbReference type="VEuPathDB" id="VectorBase:SCAU015969"/>
<name>A0A1I8QCU5_STOCA</name>
<dbReference type="OrthoDB" id="7964216at2759"/>
<reference evidence="3" key="1">
    <citation type="submission" date="2020-05" db="UniProtKB">
        <authorList>
            <consortium name="EnsemblMetazoa"/>
        </authorList>
    </citation>
    <scope>IDENTIFICATION</scope>
    <source>
        <strain evidence="3">USDA</strain>
    </source>
</reference>
<evidence type="ECO:0000256" key="2">
    <source>
        <dbReference type="SAM" id="Phobius"/>
    </source>
</evidence>
<evidence type="ECO:0000313" key="3">
    <source>
        <dbReference type="EnsemblMetazoa" id="SCAU015969-PA"/>
    </source>
</evidence>
<keyword evidence="2" id="KW-0812">Transmembrane</keyword>
<dbReference type="Proteomes" id="UP000095300">
    <property type="component" value="Unassembled WGS sequence"/>
</dbReference>
<evidence type="ECO:0000313" key="4">
    <source>
        <dbReference type="Proteomes" id="UP000095300"/>
    </source>
</evidence>
<keyword evidence="2" id="KW-0472">Membrane</keyword>
<feature type="transmembrane region" description="Helical" evidence="2">
    <location>
        <begin position="70"/>
        <end position="91"/>
    </location>
</feature>
<keyword evidence="2" id="KW-1133">Transmembrane helix</keyword>
<organism evidence="3 4">
    <name type="scientific">Stomoxys calcitrans</name>
    <name type="common">Stable fly</name>
    <name type="synonym">Conops calcitrans</name>
    <dbReference type="NCBI Taxonomy" id="35570"/>
    <lineage>
        <taxon>Eukaryota</taxon>
        <taxon>Metazoa</taxon>
        <taxon>Ecdysozoa</taxon>
        <taxon>Arthropoda</taxon>
        <taxon>Hexapoda</taxon>
        <taxon>Insecta</taxon>
        <taxon>Pterygota</taxon>
        <taxon>Neoptera</taxon>
        <taxon>Endopterygota</taxon>
        <taxon>Diptera</taxon>
        <taxon>Brachycera</taxon>
        <taxon>Muscomorpha</taxon>
        <taxon>Muscoidea</taxon>
        <taxon>Muscidae</taxon>
        <taxon>Stomoxys</taxon>
    </lineage>
</organism>
<proteinExistence type="predicted"/>
<feature type="region of interest" description="Disordered" evidence="1">
    <location>
        <begin position="216"/>
        <end position="235"/>
    </location>
</feature>
<evidence type="ECO:0000256" key="1">
    <source>
        <dbReference type="SAM" id="MobiDB-lite"/>
    </source>
</evidence>
<feature type="transmembrane region" description="Helical" evidence="2">
    <location>
        <begin position="120"/>
        <end position="140"/>
    </location>
</feature>
<dbReference type="InterPro" id="IPR032145">
    <property type="entry name" value="DUF4818"/>
</dbReference>
<dbReference type="AlphaFoldDB" id="A0A1I8QCU5"/>
<dbReference type="Pfam" id="PF16089">
    <property type="entry name" value="DUF4818"/>
    <property type="match status" value="1"/>
</dbReference>
<gene>
    <name evidence="3" type="primary">106091577</name>
</gene>
<dbReference type="EnsemblMetazoa" id="SCAU015969-RA">
    <property type="protein sequence ID" value="SCAU015969-PA"/>
    <property type="gene ID" value="SCAU015969"/>
</dbReference>
<feature type="transmembrane region" description="Helical" evidence="2">
    <location>
        <begin position="38"/>
        <end position="58"/>
    </location>
</feature>
<accession>A0A1I8QCU5</accession>
<protein>
    <submittedName>
        <fullName evidence="3">Uncharacterized protein</fullName>
    </submittedName>
</protein>
<keyword evidence="4" id="KW-1185">Reference proteome</keyword>
<sequence length="235" mass="27162">MVSSIAVIAAGSLQLILRVSFFIEQKAGVANSSTPSLASWLFVIAILDILLDISIFPLRYRHLPFAFQLAVETIFSVLMIEFSAMILWATIENICCKMCKYLAIVAEMPPNVYLEWERCILGFTTTSMAFTVLLLTLYATDHHFIVYRKSKRAFRKAFRYMGQLWQSGVEIISKRRGGGGDMNNFSPPIVELWHSSNQRPYERNYDQEEVLHNKTFNTRCRSQQRRRRSSSRNKK</sequence>